<sequence>MTTNDVVYCFTACDALSFCRFIRSSLTSKELENDLPVRPSPKYGYHQSSIKSKSCSTSSAISFTDQLHKGTSSLIASSPTELVFGESKLERWDSLLRGEMVQRRTWLISNHYLSAVSVN</sequence>
<dbReference type="HOGENOM" id="CLU_2062360_0_0_1"/>
<keyword evidence="2" id="KW-1185">Reference proteome</keyword>
<dbReference type="EMBL" id="KN832992">
    <property type="protein sequence ID" value="KIM82976.1"/>
    <property type="molecule type" value="Genomic_DNA"/>
</dbReference>
<dbReference type="AlphaFoldDB" id="A0A0C3FWT2"/>
<dbReference type="InParanoid" id="A0A0C3FWT2"/>
<evidence type="ECO:0000313" key="1">
    <source>
        <dbReference type="EMBL" id="KIM82976.1"/>
    </source>
</evidence>
<protein>
    <submittedName>
        <fullName evidence="1">Uncharacterized protein</fullName>
    </submittedName>
</protein>
<organism evidence="1 2">
    <name type="scientific">Piloderma croceum (strain F 1598)</name>
    <dbReference type="NCBI Taxonomy" id="765440"/>
    <lineage>
        <taxon>Eukaryota</taxon>
        <taxon>Fungi</taxon>
        <taxon>Dikarya</taxon>
        <taxon>Basidiomycota</taxon>
        <taxon>Agaricomycotina</taxon>
        <taxon>Agaricomycetes</taxon>
        <taxon>Agaricomycetidae</taxon>
        <taxon>Atheliales</taxon>
        <taxon>Atheliaceae</taxon>
        <taxon>Piloderma</taxon>
    </lineage>
</organism>
<reference evidence="2" key="2">
    <citation type="submission" date="2015-01" db="EMBL/GenBank/DDBJ databases">
        <title>Evolutionary Origins and Diversification of the Mycorrhizal Mutualists.</title>
        <authorList>
            <consortium name="DOE Joint Genome Institute"/>
            <consortium name="Mycorrhizal Genomics Consortium"/>
            <person name="Kohler A."/>
            <person name="Kuo A."/>
            <person name="Nagy L.G."/>
            <person name="Floudas D."/>
            <person name="Copeland A."/>
            <person name="Barry K.W."/>
            <person name="Cichocki N."/>
            <person name="Veneault-Fourrey C."/>
            <person name="LaButti K."/>
            <person name="Lindquist E.A."/>
            <person name="Lipzen A."/>
            <person name="Lundell T."/>
            <person name="Morin E."/>
            <person name="Murat C."/>
            <person name="Riley R."/>
            <person name="Ohm R."/>
            <person name="Sun H."/>
            <person name="Tunlid A."/>
            <person name="Henrissat B."/>
            <person name="Grigoriev I.V."/>
            <person name="Hibbett D.S."/>
            <person name="Martin F."/>
        </authorList>
    </citation>
    <scope>NUCLEOTIDE SEQUENCE [LARGE SCALE GENOMIC DNA]</scope>
    <source>
        <strain evidence="2">F 1598</strain>
    </source>
</reference>
<reference evidence="1 2" key="1">
    <citation type="submission" date="2014-04" db="EMBL/GenBank/DDBJ databases">
        <authorList>
            <consortium name="DOE Joint Genome Institute"/>
            <person name="Kuo A."/>
            <person name="Tarkka M."/>
            <person name="Buscot F."/>
            <person name="Kohler A."/>
            <person name="Nagy L.G."/>
            <person name="Floudas D."/>
            <person name="Copeland A."/>
            <person name="Barry K.W."/>
            <person name="Cichocki N."/>
            <person name="Veneault-Fourrey C."/>
            <person name="LaButti K."/>
            <person name="Lindquist E.A."/>
            <person name="Lipzen A."/>
            <person name="Lundell T."/>
            <person name="Morin E."/>
            <person name="Murat C."/>
            <person name="Sun H."/>
            <person name="Tunlid A."/>
            <person name="Henrissat B."/>
            <person name="Grigoriev I.V."/>
            <person name="Hibbett D.S."/>
            <person name="Martin F."/>
            <person name="Nordberg H.P."/>
            <person name="Cantor M.N."/>
            <person name="Hua S.X."/>
        </authorList>
    </citation>
    <scope>NUCLEOTIDE SEQUENCE [LARGE SCALE GENOMIC DNA]</scope>
    <source>
        <strain evidence="1 2">F 1598</strain>
    </source>
</reference>
<proteinExistence type="predicted"/>
<dbReference type="Proteomes" id="UP000054166">
    <property type="component" value="Unassembled WGS sequence"/>
</dbReference>
<name>A0A0C3FWT2_PILCF</name>
<gene>
    <name evidence="1" type="ORF">PILCRDRAFT_447424</name>
</gene>
<accession>A0A0C3FWT2</accession>
<evidence type="ECO:0000313" key="2">
    <source>
        <dbReference type="Proteomes" id="UP000054166"/>
    </source>
</evidence>